<protein>
    <submittedName>
        <fullName evidence="1">Uncharacterized protein</fullName>
    </submittedName>
</protein>
<dbReference type="AlphaFoldDB" id="A0A0C1QL90"/>
<sequence length="40" mass="4590">MQLNRKAGLQTMILKQSKGTLVILIQKRLNATYQEMRTGI</sequence>
<dbReference type="Proteomes" id="UP000031258">
    <property type="component" value="Unassembled WGS sequence"/>
</dbReference>
<accession>A0A0C1QL90</accession>
<organism evidence="1 2">
    <name type="scientific">Candidatus Jidaibacter acanthamoebae</name>
    <dbReference type="NCBI Taxonomy" id="86105"/>
    <lineage>
        <taxon>Bacteria</taxon>
        <taxon>Pseudomonadati</taxon>
        <taxon>Pseudomonadota</taxon>
        <taxon>Alphaproteobacteria</taxon>
        <taxon>Rickettsiales</taxon>
        <taxon>Candidatus Midichloriaceae</taxon>
        <taxon>Candidatus Jidaibacter</taxon>
    </lineage>
</organism>
<name>A0A0C1QL90_9RICK</name>
<comment type="caution">
    <text evidence="1">The sequence shown here is derived from an EMBL/GenBank/DDBJ whole genome shotgun (WGS) entry which is preliminary data.</text>
</comment>
<evidence type="ECO:0000313" key="2">
    <source>
        <dbReference type="Proteomes" id="UP000031258"/>
    </source>
</evidence>
<proteinExistence type="predicted"/>
<keyword evidence="2" id="KW-1185">Reference proteome</keyword>
<gene>
    <name evidence="1" type="ORF">NF27_FH00010</name>
</gene>
<dbReference type="EMBL" id="JSWE01000133">
    <property type="protein sequence ID" value="KIE04883.1"/>
    <property type="molecule type" value="Genomic_DNA"/>
</dbReference>
<evidence type="ECO:0000313" key="1">
    <source>
        <dbReference type="EMBL" id="KIE04883.1"/>
    </source>
</evidence>
<reference evidence="1 2" key="1">
    <citation type="submission" date="2014-11" db="EMBL/GenBank/DDBJ databases">
        <title>A Rickettsiales Symbiont of Amoebae With Ancient Features.</title>
        <authorList>
            <person name="Schulz F."/>
            <person name="Martijn J."/>
            <person name="Wascher F."/>
            <person name="Kostanjsek R."/>
            <person name="Ettema T.J."/>
            <person name="Horn M."/>
        </authorList>
    </citation>
    <scope>NUCLEOTIDE SEQUENCE [LARGE SCALE GENOMIC DNA]</scope>
    <source>
        <strain evidence="1 2">UWC36</strain>
    </source>
</reference>